<evidence type="ECO:0000256" key="9">
    <source>
        <dbReference type="PROSITE-ProRule" id="PRU00175"/>
    </source>
</evidence>
<feature type="coiled-coil region" evidence="10">
    <location>
        <begin position="1147"/>
        <end position="1209"/>
    </location>
</feature>
<feature type="domain" description="RING-type" evidence="11">
    <location>
        <begin position="1852"/>
        <end position="1890"/>
    </location>
</feature>
<dbReference type="InterPro" id="IPR039396">
    <property type="entry name" value="Deltex_C"/>
</dbReference>
<feature type="domain" description="Macro" evidence="12">
    <location>
        <begin position="1636"/>
        <end position="1818"/>
    </location>
</feature>
<evidence type="ECO:0000259" key="11">
    <source>
        <dbReference type="PROSITE" id="PS50089"/>
    </source>
</evidence>
<dbReference type="EC" id="2.3.2.27" evidence="4"/>
<dbReference type="InterPro" id="IPR002589">
    <property type="entry name" value="Macro_dom"/>
</dbReference>
<dbReference type="Pfam" id="PF01661">
    <property type="entry name" value="Macro"/>
    <property type="match status" value="2"/>
</dbReference>
<accession>A0A8B8EGT9</accession>
<evidence type="ECO:0000313" key="14">
    <source>
        <dbReference type="RefSeq" id="XP_022339295.1"/>
    </source>
</evidence>
<evidence type="ECO:0000256" key="6">
    <source>
        <dbReference type="ARBA" id="ARBA00022723"/>
    </source>
</evidence>
<dbReference type="InterPro" id="IPR043472">
    <property type="entry name" value="Macro_dom-like"/>
</dbReference>
<protein>
    <recommendedName>
        <fullName evidence="4">RING-type E3 ubiquitin transferase</fullName>
        <ecNumber evidence="4">2.3.2.27</ecNumber>
    </recommendedName>
</protein>
<feature type="domain" description="Macro" evidence="12">
    <location>
        <begin position="1410"/>
        <end position="1597"/>
    </location>
</feature>
<dbReference type="GO" id="GO:0008270">
    <property type="term" value="F:zinc ion binding"/>
    <property type="evidence" value="ECO:0007669"/>
    <property type="project" value="UniProtKB-KW"/>
</dbReference>
<dbReference type="InterPro" id="IPR039399">
    <property type="entry name" value="Deltex_C_sf"/>
</dbReference>
<dbReference type="CDD" id="cd02907">
    <property type="entry name" value="Macro_Af1521_BAL-like"/>
    <property type="match status" value="1"/>
</dbReference>
<evidence type="ECO:0000313" key="13">
    <source>
        <dbReference type="Proteomes" id="UP000694844"/>
    </source>
</evidence>
<evidence type="ECO:0000256" key="7">
    <source>
        <dbReference type="ARBA" id="ARBA00022771"/>
    </source>
</evidence>
<dbReference type="GO" id="GO:0061630">
    <property type="term" value="F:ubiquitin protein ligase activity"/>
    <property type="evidence" value="ECO:0007669"/>
    <property type="project" value="UniProtKB-EC"/>
</dbReference>
<dbReference type="PANTHER" id="PTHR12622">
    <property type="entry name" value="DELTEX-RELATED"/>
    <property type="match status" value="1"/>
</dbReference>
<organism evidence="13 14">
    <name type="scientific">Crassostrea virginica</name>
    <name type="common">Eastern oyster</name>
    <dbReference type="NCBI Taxonomy" id="6565"/>
    <lineage>
        <taxon>Eukaryota</taxon>
        <taxon>Metazoa</taxon>
        <taxon>Spiralia</taxon>
        <taxon>Lophotrochozoa</taxon>
        <taxon>Mollusca</taxon>
        <taxon>Bivalvia</taxon>
        <taxon>Autobranchia</taxon>
        <taxon>Pteriomorphia</taxon>
        <taxon>Ostreida</taxon>
        <taxon>Ostreoidea</taxon>
        <taxon>Ostreidae</taxon>
        <taxon>Crassostrea</taxon>
    </lineage>
</organism>
<keyword evidence="5" id="KW-0808">Transferase</keyword>
<dbReference type="SUPFAM" id="SSF57850">
    <property type="entry name" value="RING/U-box"/>
    <property type="match status" value="1"/>
</dbReference>
<evidence type="ECO:0000256" key="1">
    <source>
        <dbReference type="ARBA" id="ARBA00000900"/>
    </source>
</evidence>
<gene>
    <name evidence="14" type="primary">LOC111134504</name>
</gene>
<dbReference type="InterPro" id="IPR001841">
    <property type="entry name" value="Znf_RING"/>
</dbReference>
<dbReference type="OrthoDB" id="6151516at2759"/>
<dbReference type="GO" id="GO:0016567">
    <property type="term" value="P:protein ubiquitination"/>
    <property type="evidence" value="ECO:0007669"/>
    <property type="project" value="InterPro"/>
</dbReference>
<dbReference type="PROSITE" id="PS50089">
    <property type="entry name" value="ZF_RING_2"/>
    <property type="match status" value="1"/>
</dbReference>
<feature type="domain" description="Macro" evidence="12">
    <location>
        <begin position="579"/>
        <end position="744"/>
    </location>
</feature>
<dbReference type="Proteomes" id="UP000694844">
    <property type="component" value="Chromosome 5"/>
</dbReference>
<comment type="pathway">
    <text evidence="2">Protein modification; protein ubiquitination.</text>
</comment>
<dbReference type="InterPro" id="IPR013083">
    <property type="entry name" value="Znf_RING/FYVE/PHD"/>
</dbReference>
<evidence type="ECO:0000256" key="5">
    <source>
        <dbReference type="ARBA" id="ARBA00022679"/>
    </source>
</evidence>
<keyword evidence="13" id="KW-1185">Reference proteome</keyword>
<dbReference type="PROSITE" id="PS51154">
    <property type="entry name" value="MACRO"/>
    <property type="match status" value="3"/>
</dbReference>
<dbReference type="GeneID" id="111134504"/>
<dbReference type="SMART" id="SM00506">
    <property type="entry name" value="A1pp"/>
    <property type="match status" value="2"/>
</dbReference>
<evidence type="ECO:0000259" key="12">
    <source>
        <dbReference type="PROSITE" id="PS51154"/>
    </source>
</evidence>
<keyword evidence="10" id="KW-0175">Coiled coil</keyword>
<evidence type="ECO:0000256" key="10">
    <source>
        <dbReference type="SAM" id="Coils"/>
    </source>
</evidence>
<dbReference type="Pfam" id="PF13639">
    <property type="entry name" value="zf-RING_2"/>
    <property type="match status" value="1"/>
</dbReference>
<name>A0A8B8EGT9_CRAVI</name>
<dbReference type="SUPFAM" id="SSF52949">
    <property type="entry name" value="Macro domain-like"/>
    <property type="match status" value="4"/>
</dbReference>
<dbReference type="Pfam" id="PF18102">
    <property type="entry name" value="DTC"/>
    <property type="match status" value="1"/>
</dbReference>
<proteinExistence type="inferred from homology"/>
<dbReference type="Gene3D" id="3.30.40.10">
    <property type="entry name" value="Zinc/RING finger domain, C3HC4 (zinc finger)"/>
    <property type="match status" value="1"/>
</dbReference>
<dbReference type="Gene3D" id="3.30.390.130">
    <property type="match status" value="1"/>
</dbReference>
<dbReference type="PROSITE" id="PS00518">
    <property type="entry name" value="ZF_RING_1"/>
    <property type="match status" value="1"/>
</dbReference>
<comment type="catalytic activity">
    <reaction evidence="1">
        <text>S-ubiquitinyl-[E2 ubiquitin-conjugating enzyme]-L-cysteine + [acceptor protein]-L-lysine = [E2 ubiquitin-conjugating enzyme]-L-cysteine + N(6)-ubiquitinyl-[acceptor protein]-L-lysine.</text>
        <dbReference type="EC" id="2.3.2.27"/>
    </reaction>
</comment>
<dbReference type="SMART" id="SM00184">
    <property type="entry name" value="RING"/>
    <property type="match status" value="1"/>
</dbReference>
<sequence length="2051" mass="232317">MATGSEKHVTVDEITDGVNTMSLKEDEGQQILDIQECWSKAKVCISGEDSKEKVLSWTPAYHLQYMVQRKSDVLNEVLKEFGCCVDKEKSQEFLTVSVMKKLPSGEFLSIKSIEKILEKIQGACEGIYSKSILFKESKLPFLENDFSQAEEKCFKDGLVQIIHEDSNRYILVGLEDEVKKSFACLEKLSKKIVIEKIENRELFDVLKLKENLEAAYRNIEIIENEFQVVFKGPEKDVVKCAELYNGWSHFTLLKVASDKISENLFRKLTSDSKRKDIYKFLMERGISVFLFPLWNDHGCFLFCYGITEEGLKDALEFVKRAEDEIDQSAKFNDLRKVHGQKVEHTARVIKIKRGISFENVESRKKVIEKKTSCSILLTKREAKEPFYHKSWINNNRNIVIAEGNVENSVTDIIVCPVDENFQPAGESAERIFLKGGWTELENAAQYCKSTCKFHSDPAATDPKNCICFSSATGSLNCRKILFLSLKNNMELLLNNLCYEVVKNGWGSIYFSIDHSQISDGMFESILAYFTNGTKSLTYFEVVLCIPRGEDLKSLEVMCDKHLHKPTIRFFIGDTERNEDALPCSCLSSPIEVKIKTGSILDFACEVDAIVNSTNRVLKLDDGFVSKLIVKHGGWKIQEDLKTQYKDGIGHGDVAVSIPGKLKCRGIIHCVLHDWISVGNLSCKVLSSVVKKCLQAVEKEGFSSVALPALGTGKLKYSYLHVARTMLKAVEEYGKAFPQTRIKRVYFVLHQSDQECLKTFSHVCGTKNHENEISIKDLIQKPEIQFLEFHMPTQSLLIQLMSEEIDEPVDAIFRLTLIPSKSKNKWGGSQELTSDSLVWSKDQSCYTAIFSVDHQSLESVVGKCFTLLKSKRMTSTRIDIKDIGANGDFEKVMDAFSRKLNSSFWGSLKMNTENEEIRYLRTLQILTRQAEIEKIKNEQLKKSYLPSWLTNLWKTGDCDKEWKVVERKKDRDLVCCATGPTKGTTEIALEDLKKEIGAQSVGSVRYCFCRDYKWRLLSKACNIKLCEAEESGFQNIDIKSEDGIIYSYNFEEMERHQEESHGVARKEKLLIIQGGSQIPFPPRTSLWCVKQNQIWTFLPMHCCELLNKAAKDKSLVVDEEKYEYDLNNMTRKKRIDDKWKSEEILFVIAEENKDLKHIKEVKNEEENVVEIFESVSGKISYGEEGNSMDINELKRELKKLGCTVTSIENNRFGIKGNFSQIKKVSKLLQNHDKKTEDLEYQNVIFIAMSERDYKVLMHFGDIRDWFKQYRNSINFDGHGLTCAVPNNENEKIEEDIKKHLQEVRQMSSLSDQMTDETKELIQGLATKYPNVYLFVNEKSIEIISDSYEDVVKLHDMLKPKVPAKTSRRAARRFAKADNTENQGELSSSSACNTRDNAFDAVTFTSQTTTPSGTLELKTAEGLLIKVYTGSITKLNVDCIVNAANENLMHGGGVAAAISEAAGYKFDKESAQYIEDNGPVPVGSCCVTSAGKLPYKCVIHTVGPRWSDYRDSNVCLELLKKSVEVSFKSADVEGMNSVAIPAISSGIFGVPKDKCVEQYYKAAMSFCSTYPCKSLREIHFVDRDESMVRAIKEVFQQNQPATSASLTSMSKNPLKQDDTMENSKLLDEKNQIETPPSSGYTIVTVSDTLQIKMYLGSITDIAADVIVCPQDAFCSSDNPIAQSIFSKKPGPKPLRNQMKQGQTLIQIHSDASPWKMIIHAVFPIYDENYAKNPSNFGSQFYPIIQTLITTADEKRYHSIAIPLLVEGKGEFQAPMEICAFYFYKAVTDVQSKLACVKEIYLVLRNEGDEHFVVEMFKDAIKITRRPLLTQSNNFGSNKKFAKTLTSKPEEEETCCICMDTLNNPKKLQKCGHVFCTGCIEDYFKYKPACPSCGQIYGKMTGDQPTGTISIRKEYQTLEGFSDCKGTIVLTYSFHNGRQGEEHPNPGTPYKGIYRSGYVPNNAKGRLVAKLLNVAFSRRLVFTIGNSRTTGEDGVITWNDIHHKTRTHGGPQRFGYPDPTYLDRVLEELAAKGVTPESADDPQEYTEYSKAIRY</sequence>
<dbReference type="GO" id="GO:0007219">
    <property type="term" value="P:Notch signaling pathway"/>
    <property type="evidence" value="ECO:0007669"/>
    <property type="project" value="InterPro"/>
</dbReference>
<dbReference type="Gene3D" id="3.40.220.10">
    <property type="entry name" value="Leucine Aminopeptidase, subunit E, domain 1"/>
    <property type="match status" value="4"/>
</dbReference>
<dbReference type="InterPro" id="IPR017907">
    <property type="entry name" value="Znf_RING_CS"/>
</dbReference>
<evidence type="ECO:0000256" key="4">
    <source>
        <dbReference type="ARBA" id="ARBA00012483"/>
    </source>
</evidence>
<keyword evidence="8" id="KW-0862">Zinc</keyword>
<reference evidence="14" key="1">
    <citation type="submission" date="2025-08" db="UniProtKB">
        <authorList>
            <consortium name="RefSeq"/>
        </authorList>
    </citation>
    <scope>IDENTIFICATION</scope>
    <source>
        <tissue evidence="14">Whole sample</tissue>
    </source>
</reference>
<dbReference type="RefSeq" id="XP_022339295.1">
    <property type="nucleotide sequence ID" value="XM_022483587.1"/>
</dbReference>
<evidence type="ECO:0000256" key="2">
    <source>
        <dbReference type="ARBA" id="ARBA00004906"/>
    </source>
</evidence>
<evidence type="ECO:0000256" key="8">
    <source>
        <dbReference type="ARBA" id="ARBA00022833"/>
    </source>
</evidence>
<dbReference type="KEGG" id="cvn:111134504"/>
<keyword evidence="7 9" id="KW-0863">Zinc-finger</keyword>
<keyword evidence="6" id="KW-0479">Metal-binding</keyword>
<dbReference type="InterPro" id="IPR039398">
    <property type="entry name" value="Deltex_fam"/>
</dbReference>
<dbReference type="CDD" id="cd09633">
    <property type="entry name" value="Deltex_C"/>
    <property type="match status" value="1"/>
</dbReference>
<comment type="similarity">
    <text evidence="3">Belongs to the Deltex family.</text>
</comment>
<evidence type="ECO:0000256" key="3">
    <source>
        <dbReference type="ARBA" id="ARBA00009413"/>
    </source>
</evidence>